<comment type="caution">
    <text evidence="2">The sequence shown here is derived from an EMBL/GenBank/DDBJ whole genome shotgun (WGS) entry which is preliminary data.</text>
</comment>
<dbReference type="Proteomes" id="UP000663860">
    <property type="component" value="Unassembled WGS sequence"/>
</dbReference>
<organism evidence="2 3">
    <name type="scientific">Adineta steineri</name>
    <dbReference type="NCBI Taxonomy" id="433720"/>
    <lineage>
        <taxon>Eukaryota</taxon>
        <taxon>Metazoa</taxon>
        <taxon>Spiralia</taxon>
        <taxon>Gnathifera</taxon>
        <taxon>Rotifera</taxon>
        <taxon>Eurotatoria</taxon>
        <taxon>Bdelloidea</taxon>
        <taxon>Adinetida</taxon>
        <taxon>Adinetidae</taxon>
        <taxon>Adineta</taxon>
    </lineage>
</organism>
<evidence type="ECO:0000313" key="3">
    <source>
        <dbReference type="Proteomes" id="UP000663860"/>
    </source>
</evidence>
<proteinExistence type="predicted"/>
<feature type="domain" description="F-box" evidence="1">
    <location>
        <begin position="5"/>
        <end position="52"/>
    </location>
</feature>
<gene>
    <name evidence="2" type="ORF">IZO911_LOCUS41975</name>
</gene>
<dbReference type="EMBL" id="CAJNOE010001696">
    <property type="protein sequence ID" value="CAF1444114.1"/>
    <property type="molecule type" value="Genomic_DNA"/>
</dbReference>
<reference evidence="2" key="1">
    <citation type="submission" date="2021-02" db="EMBL/GenBank/DDBJ databases">
        <authorList>
            <person name="Nowell W R."/>
        </authorList>
    </citation>
    <scope>NUCLEOTIDE SEQUENCE</scope>
</reference>
<dbReference type="PROSITE" id="PS50181">
    <property type="entry name" value="FBOX"/>
    <property type="match status" value="1"/>
</dbReference>
<sequence length="533" mass="62704">MNHSSININDLPDEIILMIWNKLSNIDVLYSFVGVNQRLDKLVRDPLYTRSIQLTKTRTNKYYSLPNSIIDRYCLNILPEIHQRIECLTLEPSSMERILLSNDYPRLYKLTFIKINEDFVLRHFNDESPLINTFKYNIKHLTMTIDRKGFTSLSSIDLGKNLVTQIFNIFLNLIDLDFLQDLIRNFTLVSVYKLPSTICYSSSLISLSICVDSIDDCLCLLDGHLFQLQKLTIAIKQIDNSTLTTENLKLSNMNYFSLSSYRPTKEYDTYILPLIRQMKHLEELMLSINVYGRSTLIDGIHLENEMLIYLPKLQIFKFNIVTYNENMSNENHIQSNNDLRRTFLNWRYSHVDCYMNSYPNNQARSHIFSVPCNQNDMYIISSGFLGGFHTNVRILFLIDRVYPFTYEFFLRIAHAFPLITELTVLNNRVYNNTDENINQIKSIVEFHHLTFLTIHFQQDIYVEQFLVDTNTYLPNLINLTISYDNLATVTNNFTRHSTRHNCSKVEILKFTTCPITVHSKEFYLHFPCLELTR</sequence>
<accession>A0A815P4P6</accession>
<dbReference type="InterPro" id="IPR001810">
    <property type="entry name" value="F-box_dom"/>
</dbReference>
<dbReference type="AlphaFoldDB" id="A0A815P4P6"/>
<name>A0A815P4P6_9BILA</name>
<evidence type="ECO:0000259" key="1">
    <source>
        <dbReference type="PROSITE" id="PS50181"/>
    </source>
</evidence>
<evidence type="ECO:0000313" key="2">
    <source>
        <dbReference type="EMBL" id="CAF1444114.1"/>
    </source>
</evidence>
<protein>
    <recommendedName>
        <fullName evidence="1">F-box domain-containing protein</fullName>
    </recommendedName>
</protein>